<name>A0A0F9LV95_9ZZZZ</name>
<organism evidence="1">
    <name type="scientific">marine sediment metagenome</name>
    <dbReference type="NCBI Taxonomy" id="412755"/>
    <lineage>
        <taxon>unclassified sequences</taxon>
        <taxon>metagenomes</taxon>
        <taxon>ecological metagenomes</taxon>
    </lineage>
</organism>
<proteinExistence type="predicted"/>
<dbReference type="AlphaFoldDB" id="A0A0F9LV95"/>
<comment type="caution">
    <text evidence="1">The sequence shown here is derived from an EMBL/GenBank/DDBJ whole genome shotgun (WGS) entry which is preliminary data.</text>
</comment>
<evidence type="ECO:0000313" key="1">
    <source>
        <dbReference type="EMBL" id="KKM97333.1"/>
    </source>
</evidence>
<evidence type="ECO:0008006" key="2">
    <source>
        <dbReference type="Google" id="ProtNLM"/>
    </source>
</evidence>
<accession>A0A0F9LV95</accession>
<reference evidence="1" key="1">
    <citation type="journal article" date="2015" name="Nature">
        <title>Complex archaea that bridge the gap between prokaryotes and eukaryotes.</title>
        <authorList>
            <person name="Spang A."/>
            <person name="Saw J.H."/>
            <person name="Jorgensen S.L."/>
            <person name="Zaremba-Niedzwiedzka K."/>
            <person name="Martijn J."/>
            <person name="Lind A.E."/>
            <person name="van Eijk R."/>
            <person name="Schleper C."/>
            <person name="Guy L."/>
            <person name="Ettema T.J."/>
        </authorList>
    </citation>
    <scope>NUCLEOTIDE SEQUENCE</scope>
</reference>
<gene>
    <name evidence="1" type="ORF">LCGC14_1169210</name>
</gene>
<protein>
    <recommendedName>
        <fullName evidence="2">Tail tube protein</fullName>
    </recommendedName>
</protein>
<dbReference type="EMBL" id="LAZR01005761">
    <property type="protein sequence ID" value="KKM97333.1"/>
    <property type="molecule type" value="Genomic_DNA"/>
</dbReference>
<sequence length="356" mass="37198">MAKQIQVKTLDSGATFNIIPGSSGSVSRDGEQLDDTIFGQDFKSSQPGLINWSVSANAFYKGFAGYIATVKKGGTSTAAAGEAMTDIGTPALRQYQITDVAKDVWDRTVTAVFYDNGASPATVIPASSITSIDYLYGIVLFNTDITGPVTCDINYLPLAAYGKANSFSLTQSADTVDTTDLETAQANSGFNTFVATLLTASFELTSFFDITNGFAALLKSRAEVIIEINPDGSDLSVARGFFKMVSDGLSGDVGGNEEESVTFELSVPAVLDTPAFSWLHDGATTLSQAIQDMLAAWAGKTELICQYLVDGTVGSGGTGAEGNVLVTEISLAGGVNVMNEFSVTLQGTGELNTAIS</sequence>